<accession>A0ABX8FT11</accession>
<dbReference type="EC" id="2.1.1.113" evidence="2"/>
<protein>
    <recommendedName>
        <fullName evidence="2">site-specific DNA-methyltransferase (cytosine-N(4)-specific)</fullName>
        <ecNumber evidence="2">2.1.1.113</ecNumber>
    </recommendedName>
</protein>
<comment type="catalytic activity">
    <reaction evidence="8">
        <text>a 2'-deoxycytidine in DNA + S-adenosyl-L-methionine = an N(4)-methyl-2'-deoxycytidine in DNA + S-adenosyl-L-homocysteine + H(+)</text>
        <dbReference type="Rhea" id="RHEA:16857"/>
        <dbReference type="Rhea" id="RHEA-COMP:11369"/>
        <dbReference type="Rhea" id="RHEA-COMP:13674"/>
        <dbReference type="ChEBI" id="CHEBI:15378"/>
        <dbReference type="ChEBI" id="CHEBI:57856"/>
        <dbReference type="ChEBI" id="CHEBI:59789"/>
        <dbReference type="ChEBI" id="CHEBI:85452"/>
        <dbReference type="ChEBI" id="CHEBI:137933"/>
        <dbReference type="EC" id="2.1.1.113"/>
    </reaction>
</comment>
<gene>
    <name evidence="11" type="ORF">KJK29_17400</name>
</gene>
<evidence type="ECO:0000256" key="6">
    <source>
        <dbReference type="ARBA" id="ARBA00022747"/>
    </source>
</evidence>
<dbReference type="InterPro" id="IPR017985">
    <property type="entry name" value="MeTrfase_CN4_CS"/>
</dbReference>
<evidence type="ECO:0000313" key="11">
    <source>
        <dbReference type="EMBL" id="QWB24228.1"/>
    </source>
</evidence>
<keyword evidence="4" id="KW-0808">Transferase</keyword>
<name>A0ABX8FT11_9ACTN</name>
<proteinExistence type="inferred from homology"/>
<dbReference type="SUPFAM" id="SSF53335">
    <property type="entry name" value="S-adenosyl-L-methionine-dependent methyltransferases"/>
    <property type="match status" value="2"/>
</dbReference>
<evidence type="ECO:0000256" key="4">
    <source>
        <dbReference type="ARBA" id="ARBA00022679"/>
    </source>
</evidence>
<dbReference type="RefSeq" id="WP_215120075.1">
    <property type="nucleotide sequence ID" value="NZ_CP075896.1"/>
</dbReference>
<evidence type="ECO:0000259" key="10">
    <source>
        <dbReference type="Pfam" id="PF01555"/>
    </source>
</evidence>
<dbReference type="Pfam" id="PF01555">
    <property type="entry name" value="N6_N4_Mtase"/>
    <property type="match status" value="1"/>
</dbReference>
<dbReference type="Proteomes" id="UP000679629">
    <property type="component" value="Chromosome"/>
</dbReference>
<keyword evidence="5" id="KW-0949">S-adenosyl-L-methionine</keyword>
<dbReference type="InterPro" id="IPR029063">
    <property type="entry name" value="SAM-dependent_MTases_sf"/>
</dbReference>
<dbReference type="Gene3D" id="3.40.50.150">
    <property type="entry name" value="Vaccinia Virus protein VP39"/>
    <property type="match status" value="2"/>
</dbReference>
<dbReference type="InterPro" id="IPR002941">
    <property type="entry name" value="DNA_methylase_N4/N6"/>
</dbReference>
<keyword evidence="6" id="KW-0680">Restriction system</keyword>
<evidence type="ECO:0000256" key="5">
    <source>
        <dbReference type="ARBA" id="ARBA00022691"/>
    </source>
</evidence>
<dbReference type="EMBL" id="CP075896">
    <property type="protein sequence ID" value="QWB24228.1"/>
    <property type="molecule type" value="Genomic_DNA"/>
</dbReference>
<evidence type="ECO:0000256" key="2">
    <source>
        <dbReference type="ARBA" id="ARBA00012185"/>
    </source>
</evidence>
<evidence type="ECO:0000256" key="8">
    <source>
        <dbReference type="ARBA" id="ARBA00049120"/>
    </source>
</evidence>
<evidence type="ECO:0000256" key="1">
    <source>
        <dbReference type="ARBA" id="ARBA00010203"/>
    </source>
</evidence>
<evidence type="ECO:0000313" key="12">
    <source>
        <dbReference type="Proteomes" id="UP000679629"/>
    </source>
</evidence>
<evidence type="ECO:0000256" key="7">
    <source>
        <dbReference type="ARBA" id="ARBA00023125"/>
    </source>
</evidence>
<keyword evidence="7" id="KW-0238">DNA-binding</keyword>
<dbReference type="PROSITE" id="PS00093">
    <property type="entry name" value="N4_MTASE"/>
    <property type="match status" value="1"/>
</dbReference>
<comment type="similarity">
    <text evidence="1">Belongs to the N(4)/N(6)-methyltransferase family. N(4) subfamily.</text>
</comment>
<feature type="region of interest" description="Disordered" evidence="9">
    <location>
        <begin position="117"/>
        <end position="137"/>
    </location>
</feature>
<reference evidence="12" key="1">
    <citation type="submission" date="2021-05" db="EMBL/GenBank/DDBJ databases">
        <title>Direct Submission.</title>
        <authorList>
            <person name="Li K."/>
            <person name="Gao J."/>
        </authorList>
    </citation>
    <scope>NUCLEOTIDE SEQUENCE [LARGE SCALE GENOMIC DNA]</scope>
    <source>
        <strain evidence="12">MG62</strain>
    </source>
</reference>
<keyword evidence="12" id="KW-1185">Reference proteome</keyword>
<organism evidence="11 12">
    <name type="scientific">Streptomyces koelreuteriae</name>
    <dbReference type="NCBI Taxonomy" id="2838015"/>
    <lineage>
        <taxon>Bacteria</taxon>
        <taxon>Bacillati</taxon>
        <taxon>Actinomycetota</taxon>
        <taxon>Actinomycetes</taxon>
        <taxon>Kitasatosporales</taxon>
        <taxon>Streptomycetaceae</taxon>
        <taxon>Streptomyces</taxon>
    </lineage>
</organism>
<keyword evidence="3" id="KW-0489">Methyltransferase</keyword>
<evidence type="ECO:0000256" key="9">
    <source>
        <dbReference type="SAM" id="MobiDB-lite"/>
    </source>
</evidence>
<evidence type="ECO:0000256" key="3">
    <source>
        <dbReference type="ARBA" id="ARBA00022603"/>
    </source>
</evidence>
<feature type="domain" description="DNA methylase N-4/N-6" evidence="10">
    <location>
        <begin position="69"/>
        <end position="104"/>
    </location>
</feature>
<sequence length="423" mass="46539">MDVRAEGQEAHYVQEPIPGEADLDVPGRLVRGALTPKRPATETAGMADAFPYYAGFSFEWARGKISEHHLSSDAVVLDPWNGSGTTTLAANSLGLRSIGIDRNPVANTVARLRCSGNPDTPPILTPNSSGAYEGSEPLESWFNPRTAKRFREWAQTFSAASASSAGTVALFRVVRATTKSFEGSNPTWVKRAKSDAERIDIGRSEIDELIVREQRFLAERLGSVSRTTAPSGILTADSAYLPLADQSVDLVLTSPPYLTRIDYAIAYARELAVLGIDIFAEKDLRYALMGTTLTRTQQPALSLGSAATELLAKVARHDSKASSGYYLKQVQQYMRDLSSGMDEVSRVAKSTAEMHLVVQDSYYKDIPVPLAQMCIEEAERRSWRFVKSKPYAVRRLLTSLNRSAQAYKKGEVSETVITFRRTQ</sequence>